<dbReference type="EMBL" id="CP000927">
    <property type="protein sequence ID" value="ABZ70740.1"/>
    <property type="molecule type" value="Genomic_DNA"/>
</dbReference>
<accession>B0T2B9</accession>
<feature type="domain" description="Putative auto-transporter adhesin head GIN" evidence="2">
    <location>
        <begin position="186"/>
        <end position="280"/>
    </location>
</feature>
<proteinExistence type="predicted"/>
<name>B0T2B9_CAUSK</name>
<organism evidence="3">
    <name type="scientific">Caulobacter sp. (strain K31)</name>
    <dbReference type="NCBI Taxonomy" id="366602"/>
    <lineage>
        <taxon>Bacteria</taxon>
        <taxon>Pseudomonadati</taxon>
        <taxon>Pseudomonadota</taxon>
        <taxon>Alphaproteobacteria</taxon>
        <taxon>Caulobacterales</taxon>
        <taxon>Caulobacteraceae</taxon>
        <taxon>Caulobacter</taxon>
    </lineage>
</organism>
<dbReference type="InterPro" id="IPR021255">
    <property type="entry name" value="DUF2807"/>
</dbReference>
<sequence length="280" mass="27879" precursor="true">MRALLLLATATVALGFAGAASADPSVKVKDAVARVVVIPEARTDVKVEFLTTNQSLPLEIRQNGSSTVIDGGLRMNRINGCNTVMGKTVVHVRGVGDVKWEDIPQVVVRVPLKAEIGAGGAVFGSVGRTDSLELSNAGCGDWTVANVKGKLDLSQAGSGDTKAGSAGSAEINIAGSGDVSTQEIGGDLEINIAGSGGVTAASVNGKLEANIAGSGDVTVSGGHSRSVEVSVMGSGDVNFDGVADNVEVSVAGSGDVRVARATGNVRKSVAGSGDVIIGGN</sequence>
<dbReference type="Pfam" id="PF10988">
    <property type="entry name" value="DUF2807"/>
    <property type="match status" value="1"/>
</dbReference>
<protein>
    <recommendedName>
        <fullName evidence="2">Putative auto-transporter adhesin head GIN domain-containing protein</fullName>
    </recommendedName>
</protein>
<dbReference type="STRING" id="366602.Caul_1611"/>
<evidence type="ECO:0000256" key="1">
    <source>
        <dbReference type="SAM" id="SignalP"/>
    </source>
</evidence>
<keyword evidence="1" id="KW-0732">Signal</keyword>
<dbReference type="AlphaFoldDB" id="B0T2B9"/>
<reference evidence="3" key="1">
    <citation type="submission" date="2008-01" db="EMBL/GenBank/DDBJ databases">
        <title>Complete sequence of chromosome of Caulobacter sp. K31.</title>
        <authorList>
            <consortium name="US DOE Joint Genome Institute"/>
            <person name="Copeland A."/>
            <person name="Lucas S."/>
            <person name="Lapidus A."/>
            <person name="Barry K."/>
            <person name="Glavina del Rio T."/>
            <person name="Dalin E."/>
            <person name="Tice H."/>
            <person name="Pitluck S."/>
            <person name="Bruce D."/>
            <person name="Goodwin L."/>
            <person name="Thompson L.S."/>
            <person name="Brettin T."/>
            <person name="Detter J.C."/>
            <person name="Han C."/>
            <person name="Schmutz J."/>
            <person name="Larimer F."/>
            <person name="Land M."/>
            <person name="Hauser L."/>
            <person name="Kyrpides N."/>
            <person name="Kim E."/>
            <person name="Stephens C."/>
            <person name="Richardson P."/>
        </authorList>
    </citation>
    <scope>NUCLEOTIDE SEQUENCE [LARGE SCALE GENOMIC DNA]</scope>
    <source>
        <strain evidence="3">K31</strain>
    </source>
</reference>
<feature type="signal peptide" evidence="1">
    <location>
        <begin position="1"/>
        <end position="22"/>
    </location>
</feature>
<evidence type="ECO:0000259" key="2">
    <source>
        <dbReference type="Pfam" id="PF10988"/>
    </source>
</evidence>
<dbReference type="OrthoDB" id="7184708at2"/>
<dbReference type="eggNOG" id="COG3595">
    <property type="taxonomic scope" value="Bacteria"/>
</dbReference>
<dbReference type="HOGENOM" id="CLU_076010_0_0_5"/>
<gene>
    <name evidence="3" type="ordered locus">Caul_1611</name>
</gene>
<feature type="chain" id="PRO_5002752980" description="Putative auto-transporter adhesin head GIN domain-containing protein" evidence="1">
    <location>
        <begin position="23"/>
        <end position="280"/>
    </location>
</feature>
<dbReference type="Gene3D" id="2.160.20.120">
    <property type="match status" value="1"/>
</dbReference>
<evidence type="ECO:0000313" key="3">
    <source>
        <dbReference type="EMBL" id="ABZ70740.1"/>
    </source>
</evidence>
<dbReference type="KEGG" id="cak:Caul_1611"/>